<evidence type="ECO:0000256" key="3">
    <source>
        <dbReference type="ARBA" id="ARBA00022552"/>
    </source>
</evidence>
<feature type="compositionally biased region" description="Basic residues" evidence="10">
    <location>
        <begin position="75"/>
        <end position="84"/>
    </location>
</feature>
<comment type="subcellular location">
    <subcellularLocation>
        <location evidence="1 9">Nucleus</location>
        <location evidence="1 9">Nucleolus</location>
    </subcellularLocation>
</comment>
<feature type="compositionally biased region" description="Basic and acidic residues" evidence="10">
    <location>
        <begin position="85"/>
        <end position="96"/>
    </location>
</feature>
<proteinExistence type="inferred from homology"/>
<evidence type="ECO:0000313" key="11">
    <source>
        <dbReference type="EMBL" id="KAH3672382.1"/>
    </source>
</evidence>
<dbReference type="PANTHER" id="PTHR12787:SF0">
    <property type="entry name" value="RIBOSOMAL RNA-PROCESSING PROTEIN 8"/>
    <property type="match status" value="1"/>
</dbReference>
<dbReference type="InterPro" id="IPR029063">
    <property type="entry name" value="SAM-dependent_MTases_sf"/>
</dbReference>
<evidence type="ECO:0000256" key="9">
    <source>
        <dbReference type="RuleBase" id="RU365074"/>
    </source>
</evidence>
<comment type="function">
    <text evidence="9">S-adenosyl-L-methionine-dependent methyltransferase that specifically methylates the N(1) position of adenine in helix 25.1 in 25S rRNA. Required both for ribosomal 40S and 60S subunits biogenesis. Required for efficient pre-rRNA cleavage at site A2.</text>
</comment>
<dbReference type="GO" id="GO:0005730">
    <property type="term" value="C:nucleolus"/>
    <property type="evidence" value="ECO:0007669"/>
    <property type="project" value="UniProtKB-SubCell"/>
</dbReference>
<dbReference type="Proteomes" id="UP000769528">
    <property type="component" value="Unassembled WGS sequence"/>
</dbReference>
<evidence type="ECO:0000256" key="2">
    <source>
        <dbReference type="ARBA" id="ARBA00006301"/>
    </source>
</evidence>
<dbReference type="GO" id="GO:0016433">
    <property type="term" value="F:rRNA (adenine) methyltransferase activity"/>
    <property type="evidence" value="ECO:0007669"/>
    <property type="project" value="TreeGrafter"/>
</dbReference>
<comment type="similarity">
    <text evidence="2 9">Belongs to the methyltransferase superfamily. RRP8 family.</text>
</comment>
<protein>
    <recommendedName>
        <fullName evidence="8 9">Ribosomal RNA-processing protein 8</fullName>
        <ecNumber evidence="9">2.1.1.-</ecNumber>
    </recommendedName>
</protein>
<gene>
    <name evidence="11" type="ORF">WICMUC_004218</name>
</gene>
<dbReference type="SUPFAM" id="SSF53335">
    <property type="entry name" value="S-adenosyl-L-methionine-dependent methyltransferases"/>
    <property type="match status" value="1"/>
</dbReference>
<dbReference type="GO" id="GO:0042273">
    <property type="term" value="P:ribosomal large subunit biogenesis"/>
    <property type="evidence" value="ECO:0007669"/>
    <property type="project" value="TreeGrafter"/>
</dbReference>
<dbReference type="AlphaFoldDB" id="A0A9P8PID9"/>
<dbReference type="Pfam" id="PF05148">
    <property type="entry name" value="Methyltransf_8"/>
    <property type="match status" value="1"/>
</dbReference>
<keyword evidence="5 9" id="KW-0808">Transferase</keyword>
<reference evidence="11" key="1">
    <citation type="journal article" date="2021" name="Open Biol.">
        <title>Shared evolutionary footprints suggest mitochondrial oxidative damage underlies multiple complex I losses in fungi.</title>
        <authorList>
            <person name="Schikora-Tamarit M.A."/>
            <person name="Marcet-Houben M."/>
            <person name="Nosek J."/>
            <person name="Gabaldon T."/>
        </authorList>
    </citation>
    <scope>NUCLEOTIDE SEQUENCE</scope>
    <source>
        <strain evidence="11">CBS6341</strain>
    </source>
</reference>
<dbReference type="EMBL" id="JAEUBF010001150">
    <property type="protein sequence ID" value="KAH3672382.1"/>
    <property type="molecule type" value="Genomic_DNA"/>
</dbReference>
<dbReference type="InterPro" id="IPR042036">
    <property type="entry name" value="RRP8_N"/>
</dbReference>
<comment type="caution">
    <text evidence="11">The sequence shown here is derived from an EMBL/GenBank/DDBJ whole genome shotgun (WGS) entry which is preliminary data.</text>
</comment>
<dbReference type="CDD" id="cd02440">
    <property type="entry name" value="AdoMet_MTases"/>
    <property type="match status" value="1"/>
</dbReference>
<evidence type="ECO:0000313" key="12">
    <source>
        <dbReference type="Proteomes" id="UP000769528"/>
    </source>
</evidence>
<keyword evidence="7 9" id="KW-0539">Nucleus</keyword>
<evidence type="ECO:0000256" key="1">
    <source>
        <dbReference type="ARBA" id="ARBA00004604"/>
    </source>
</evidence>
<evidence type="ECO:0000256" key="7">
    <source>
        <dbReference type="ARBA" id="ARBA00023242"/>
    </source>
</evidence>
<sequence>MELFKADGWNLDSSKIKLGGNSTKKSKDKKDRKNKNKEINQIQIQNQNQNQNDKKRKQEINDEDNDNNDDEIREKKKQTKKPKQQPKEKKQSESTESKPQLQLPQTKTLTPLQQKMMQKLTGSRFRWINEQLYTISSKQALDLITKQPELFDEYHDGFKSQVLSWPENPVNVFVNQVKERLKRNINAPGGLPGHKDKSVVIADMGCGEAKFALQVNEFMQKRKGKKIDLKIHSFDLKKGNERITVADIKNVPLEDNSCNVVIFCLALMGTNFLDFINEAYRILSPRGELWIAEIKSRFNEKDGTGEEFINALKLQGFFHKNTDSTNKMFTRFEFFKAPQDILDEKKAKLQRKQKFIEVENEKESLEAKRQKIPEGKWLLKPCIYKRR</sequence>
<feature type="compositionally biased region" description="Low complexity" evidence="10">
    <location>
        <begin position="39"/>
        <end position="51"/>
    </location>
</feature>
<keyword evidence="4 9" id="KW-0489">Methyltransferase</keyword>
<dbReference type="OrthoDB" id="10258825at2759"/>
<dbReference type="InterPro" id="IPR007823">
    <property type="entry name" value="RRP8"/>
</dbReference>
<dbReference type="FunFam" id="1.10.10.2150:FF:000001">
    <property type="entry name" value="Ribosomal RNA-processing protein 8"/>
    <property type="match status" value="1"/>
</dbReference>
<reference evidence="11" key="2">
    <citation type="submission" date="2021-01" db="EMBL/GenBank/DDBJ databases">
        <authorList>
            <person name="Schikora-Tamarit M.A."/>
        </authorList>
    </citation>
    <scope>NUCLEOTIDE SEQUENCE</scope>
    <source>
        <strain evidence="11">CBS6341</strain>
    </source>
</reference>
<evidence type="ECO:0000256" key="8">
    <source>
        <dbReference type="ARBA" id="ARBA00076672"/>
    </source>
</evidence>
<feature type="compositionally biased region" description="Basic residues" evidence="10">
    <location>
        <begin position="24"/>
        <end position="35"/>
    </location>
</feature>
<feature type="region of interest" description="Disordered" evidence="10">
    <location>
        <begin position="1"/>
        <end position="112"/>
    </location>
</feature>
<evidence type="ECO:0000256" key="10">
    <source>
        <dbReference type="SAM" id="MobiDB-lite"/>
    </source>
</evidence>
<organism evidence="11 12">
    <name type="scientific">Wickerhamomyces mucosus</name>
    <dbReference type="NCBI Taxonomy" id="1378264"/>
    <lineage>
        <taxon>Eukaryota</taxon>
        <taxon>Fungi</taxon>
        <taxon>Dikarya</taxon>
        <taxon>Ascomycota</taxon>
        <taxon>Saccharomycotina</taxon>
        <taxon>Saccharomycetes</taxon>
        <taxon>Phaffomycetales</taxon>
        <taxon>Wickerhamomycetaceae</taxon>
        <taxon>Wickerhamomyces</taxon>
    </lineage>
</organism>
<evidence type="ECO:0000256" key="6">
    <source>
        <dbReference type="ARBA" id="ARBA00022691"/>
    </source>
</evidence>
<name>A0A9P8PID9_9ASCO</name>
<feature type="compositionally biased region" description="Acidic residues" evidence="10">
    <location>
        <begin position="61"/>
        <end position="71"/>
    </location>
</feature>
<keyword evidence="6 9" id="KW-0949">S-adenosyl-L-methionine</keyword>
<keyword evidence="12" id="KW-1185">Reference proteome</keyword>
<dbReference type="Gene3D" id="3.40.50.150">
    <property type="entry name" value="Vaccinia Virus protein VP39"/>
    <property type="match status" value="1"/>
</dbReference>
<accession>A0A9P8PID9</accession>
<dbReference type="PANTHER" id="PTHR12787">
    <property type="entry name" value="RIBOSOMAL RNA-PROCESSING PROTEIN 8"/>
    <property type="match status" value="1"/>
</dbReference>
<dbReference type="EC" id="2.1.1.-" evidence="9"/>
<keyword evidence="3 9" id="KW-0698">rRNA processing</keyword>
<evidence type="ECO:0000256" key="4">
    <source>
        <dbReference type="ARBA" id="ARBA00022603"/>
    </source>
</evidence>
<feature type="compositionally biased region" description="Low complexity" evidence="10">
    <location>
        <begin position="97"/>
        <end position="112"/>
    </location>
</feature>
<dbReference type="Gene3D" id="1.10.10.2150">
    <property type="entry name" value="Ribosomal RNA-processing protein 8, N-terminal domain"/>
    <property type="match status" value="1"/>
</dbReference>
<evidence type="ECO:0000256" key="5">
    <source>
        <dbReference type="ARBA" id="ARBA00022679"/>
    </source>
</evidence>